<feature type="transmembrane region" description="Helical" evidence="2">
    <location>
        <begin position="235"/>
        <end position="262"/>
    </location>
</feature>
<evidence type="ECO:0000256" key="1">
    <source>
        <dbReference type="SAM" id="MobiDB-lite"/>
    </source>
</evidence>
<evidence type="ECO:0000256" key="2">
    <source>
        <dbReference type="SAM" id="Phobius"/>
    </source>
</evidence>
<keyword evidence="2" id="KW-0472">Membrane</keyword>
<keyword evidence="2" id="KW-1133">Transmembrane helix</keyword>
<reference evidence="3" key="1">
    <citation type="submission" date="2023-03" db="EMBL/GenBank/DDBJ databases">
        <authorList>
            <person name="Steffen K."/>
            <person name="Cardenas P."/>
        </authorList>
    </citation>
    <scope>NUCLEOTIDE SEQUENCE</scope>
</reference>
<name>A0AA35TDY3_GEOBA</name>
<comment type="caution">
    <text evidence="3">The sequence shown here is derived from an EMBL/GenBank/DDBJ whole genome shotgun (WGS) entry which is preliminary data.</text>
</comment>
<evidence type="ECO:0000313" key="3">
    <source>
        <dbReference type="EMBL" id="CAI8046187.1"/>
    </source>
</evidence>
<keyword evidence="4" id="KW-1185">Reference proteome</keyword>
<dbReference type="Proteomes" id="UP001174909">
    <property type="component" value="Unassembled WGS sequence"/>
</dbReference>
<dbReference type="EMBL" id="CASHTH010003539">
    <property type="protein sequence ID" value="CAI8046187.1"/>
    <property type="molecule type" value="Genomic_DNA"/>
</dbReference>
<evidence type="ECO:0000313" key="4">
    <source>
        <dbReference type="Proteomes" id="UP001174909"/>
    </source>
</evidence>
<sequence length="391" mass="43642">MICCICLRTSGEAREVRGWVVEFSPLRLRLEWEEPLFHTDHPVLHYTLYTRDGGATANTTDNNITLSLEDNVDFSYCSTSGIGVTAVYDIGESGLSPVVSMERDVTGKRFAIDGNLTFENDLFMINLYIKFPQLCEGQEMRYRVEVEEERTGRLVYQDTRVSEYRGGDVDYSNTTSSLLDHGYYTALVFLHTGGQNISSFPLRLSVFQESPETKIDVTSAVTNDNRKKESRGISWLLVVIGVLVGSVACFIVVAVLIGAVIFKHKTLSIPQEPLENRNPIYEGPLYENMEESPGTSLPPPPPPSARRRGSVSRSVDNVYHSSPVPIPTDPETEGLYAELLADKKQESQTRAPGDGEEETYTIMRPAGHAARDGFNIDPYVEERAAWIGNRK</sequence>
<feature type="region of interest" description="Disordered" evidence="1">
    <location>
        <begin position="278"/>
        <end position="331"/>
    </location>
</feature>
<protein>
    <submittedName>
        <fullName evidence="3">Uncharacterized protein</fullName>
    </submittedName>
</protein>
<keyword evidence="2" id="KW-0812">Transmembrane</keyword>
<gene>
    <name evidence="3" type="ORF">GBAR_LOCUS25524</name>
</gene>
<organism evidence="3 4">
    <name type="scientific">Geodia barretti</name>
    <name type="common">Barrett's horny sponge</name>
    <dbReference type="NCBI Taxonomy" id="519541"/>
    <lineage>
        <taxon>Eukaryota</taxon>
        <taxon>Metazoa</taxon>
        <taxon>Porifera</taxon>
        <taxon>Demospongiae</taxon>
        <taxon>Heteroscleromorpha</taxon>
        <taxon>Tetractinellida</taxon>
        <taxon>Astrophorina</taxon>
        <taxon>Geodiidae</taxon>
        <taxon>Geodia</taxon>
    </lineage>
</organism>
<accession>A0AA35TDY3</accession>
<proteinExistence type="predicted"/>
<dbReference type="AlphaFoldDB" id="A0AA35TDY3"/>